<keyword evidence="2" id="KW-1185">Reference proteome</keyword>
<gene>
    <name evidence="1" type="ORF">M501DRAFT_772501</name>
</gene>
<evidence type="ECO:0000313" key="2">
    <source>
        <dbReference type="Proteomes" id="UP000799429"/>
    </source>
</evidence>
<dbReference type="EMBL" id="MU006095">
    <property type="protein sequence ID" value="KAF2839226.1"/>
    <property type="molecule type" value="Genomic_DNA"/>
</dbReference>
<dbReference type="SUPFAM" id="SSF51294">
    <property type="entry name" value="Hedgehog/intein (Hint) domain"/>
    <property type="match status" value="1"/>
</dbReference>
<organism evidence="1 2">
    <name type="scientific">Patellaria atrata CBS 101060</name>
    <dbReference type="NCBI Taxonomy" id="1346257"/>
    <lineage>
        <taxon>Eukaryota</taxon>
        <taxon>Fungi</taxon>
        <taxon>Dikarya</taxon>
        <taxon>Ascomycota</taxon>
        <taxon>Pezizomycotina</taxon>
        <taxon>Dothideomycetes</taxon>
        <taxon>Dothideomycetes incertae sedis</taxon>
        <taxon>Patellariales</taxon>
        <taxon>Patellariaceae</taxon>
        <taxon>Patellaria</taxon>
    </lineage>
</organism>
<proteinExistence type="predicted"/>
<name>A0A9P4SAU1_9PEZI</name>
<sequence>MLKKRHRIVHHFIDPQPFKVPNLHVKDGYRKDQLPNLSDYDRIIYPNGPKKPVPWEQILPANLDKKIQTIIESGNGCFAPGTMVWTDTGEIPIETLREHDRILTRAISGKYGLKSDEVVALPVEGGKVVLYGFNGQRPFFTRNHVFHTTTGLRAVDLIAVKMENLWLEVGKLRCGNTLLYTSDGRFCEHFTIWSLLNIVEECDHV</sequence>
<comment type="caution">
    <text evidence="1">The sequence shown here is derived from an EMBL/GenBank/DDBJ whole genome shotgun (WGS) entry which is preliminary data.</text>
</comment>
<accession>A0A9P4SAU1</accession>
<dbReference type="Gene3D" id="2.170.16.10">
    <property type="entry name" value="Hedgehog/Intein (Hint) domain"/>
    <property type="match status" value="1"/>
</dbReference>
<reference evidence="1" key="1">
    <citation type="journal article" date="2020" name="Stud. Mycol.">
        <title>101 Dothideomycetes genomes: a test case for predicting lifestyles and emergence of pathogens.</title>
        <authorList>
            <person name="Haridas S."/>
            <person name="Albert R."/>
            <person name="Binder M."/>
            <person name="Bloem J."/>
            <person name="Labutti K."/>
            <person name="Salamov A."/>
            <person name="Andreopoulos B."/>
            <person name="Baker S."/>
            <person name="Barry K."/>
            <person name="Bills G."/>
            <person name="Bluhm B."/>
            <person name="Cannon C."/>
            <person name="Castanera R."/>
            <person name="Culley D."/>
            <person name="Daum C."/>
            <person name="Ezra D."/>
            <person name="Gonzalez J."/>
            <person name="Henrissat B."/>
            <person name="Kuo A."/>
            <person name="Liang C."/>
            <person name="Lipzen A."/>
            <person name="Lutzoni F."/>
            <person name="Magnuson J."/>
            <person name="Mondo S."/>
            <person name="Nolan M."/>
            <person name="Ohm R."/>
            <person name="Pangilinan J."/>
            <person name="Park H.-J."/>
            <person name="Ramirez L."/>
            <person name="Alfaro M."/>
            <person name="Sun H."/>
            <person name="Tritt A."/>
            <person name="Yoshinaga Y."/>
            <person name="Zwiers L.-H."/>
            <person name="Turgeon B."/>
            <person name="Goodwin S."/>
            <person name="Spatafora J."/>
            <person name="Crous P."/>
            <person name="Grigoriev I."/>
        </authorList>
    </citation>
    <scope>NUCLEOTIDE SEQUENCE</scope>
    <source>
        <strain evidence="1">CBS 101060</strain>
    </source>
</reference>
<dbReference type="OrthoDB" id="3801533at2759"/>
<evidence type="ECO:0008006" key="3">
    <source>
        <dbReference type="Google" id="ProtNLM"/>
    </source>
</evidence>
<dbReference type="AlphaFoldDB" id="A0A9P4SAU1"/>
<dbReference type="InterPro" id="IPR036844">
    <property type="entry name" value="Hint_dom_sf"/>
</dbReference>
<dbReference type="Proteomes" id="UP000799429">
    <property type="component" value="Unassembled WGS sequence"/>
</dbReference>
<evidence type="ECO:0000313" key="1">
    <source>
        <dbReference type="EMBL" id="KAF2839226.1"/>
    </source>
</evidence>
<protein>
    <recommendedName>
        <fullName evidence="3">Hint domain-containing protein</fullName>
    </recommendedName>
</protein>